<organism evidence="14 15">
    <name type="scientific">Erwinia tasmaniensis (strain DSM 17950 / CFBP 7177 / CIP 109463 / NCPPB 4357 / Et1/99)</name>
    <dbReference type="NCBI Taxonomy" id="465817"/>
    <lineage>
        <taxon>Bacteria</taxon>
        <taxon>Pseudomonadati</taxon>
        <taxon>Pseudomonadota</taxon>
        <taxon>Gammaproteobacteria</taxon>
        <taxon>Enterobacterales</taxon>
        <taxon>Erwiniaceae</taxon>
        <taxon>Erwinia</taxon>
    </lineage>
</organism>
<evidence type="ECO:0000259" key="13">
    <source>
        <dbReference type="Pfam" id="PF12122"/>
    </source>
</evidence>
<dbReference type="GO" id="GO:0004252">
    <property type="term" value="F:serine-type endopeptidase activity"/>
    <property type="evidence" value="ECO:0007669"/>
    <property type="project" value="UniProtKB-UniRule"/>
</dbReference>
<dbReference type="STRING" id="465817.ETA_32340"/>
<keyword evidence="6 11" id="KW-0812">Transmembrane</keyword>
<dbReference type="Proteomes" id="UP000001726">
    <property type="component" value="Chromosome"/>
</dbReference>
<dbReference type="GO" id="GO:0005886">
    <property type="term" value="C:plasma membrane"/>
    <property type="evidence" value="ECO:0007669"/>
    <property type="project" value="UniProtKB-SubCell"/>
</dbReference>
<evidence type="ECO:0000256" key="3">
    <source>
        <dbReference type="ARBA" id="ARBA00022475"/>
    </source>
</evidence>
<comment type="function">
    <text evidence="11">Rhomboid-type serine protease that catalyzes intramembrane proteolysis.</text>
</comment>
<evidence type="ECO:0000256" key="5">
    <source>
        <dbReference type="ARBA" id="ARBA00022670"/>
    </source>
</evidence>
<keyword evidence="3 11" id="KW-1003">Cell membrane</keyword>
<keyword evidence="5 11" id="KW-0645">Protease</keyword>
<sequence length="297" mass="33675">MRLPCNLPDEAAILAHPIRLKKGSRSIMRITHFTHLRPAQAFVDYMSTRGIRLRIERDNGYTLWLDDESQSGVVENELDRFIRDPNHARYQAASWHSGTTHSGIHYQHTSLLANLRERAGPLTLSVIAACVLVFILMQVVGDQAVMSLLSWPDETQHYQLWRWFSHALLHFSLLHILFNLMWFWYLGGALEKRLGSGKLFVIMLISALLSGWMQAKFSGVLFGGLSGVVYALMAYSWLRGERDPDSGIFLQRGLMAFAVLWLLVGYFGWFGLSIANAAHVTGLLVGLAMAFVDTRRR</sequence>
<evidence type="ECO:0000313" key="14">
    <source>
        <dbReference type="EMBL" id="CAO98280.1"/>
    </source>
</evidence>
<protein>
    <recommendedName>
        <fullName evidence="11">Rhomboid protease GlpG</fullName>
        <ecNumber evidence="11">3.4.21.105</ecNumber>
    </recommendedName>
    <alternativeName>
        <fullName evidence="11">Intramembrane serine protease</fullName>
    </alternativeName>
</protein>
<evidence type="ECO:0000313" key="15">
    <source>
        <dbReference type="Proteomes" id="UP000001726"/>
    </source>
</evidence>
<gene>
    <name evidence="11 14" type="primary">glpG</name>
    <name evidence="14" type="ordered locus">ETA_32340</name>
</gene>
<dbReference type="NCBIfam" id="TIGR04239">
    <property type="entry name" value="rhombo_GlpG"/>
    <property type="match status" value="1"/>
</dbReference>
<evidence type="ECO:0000256" key="1">
    <source>
        <dbReference type="ARBA" id="ARBA00004141"/>
    </source>
</evidence>
<keyword evidence="8 11" id="KW-0720">Serine protease</keyword>
<feature type="domain" description="Peptidase S54 rhomboid" evidence="12">
    <location>
        <begin position="159"/>
        <end position="294"/>
    </location>
</feature>
<accession>B2VJT5</accession>
<evidence type="ECO:0000256" key="6">
    <source>
        <dbReference type="ARBA" id="ARBA00022692"/>
    </source>
</evidence>
<comment type="catalytic activity">
    <reaction evidence="11">
        <text>Cleaves type-1 transmembrane domains using a catalytic dyad composed of serine and histidine that are contributed by different transmembrane domains.</text>
        <dbReference type="EC" id="3.4.21.105"/>
    </reaction>
</comment>
<keyword evidence="7 11" id="KW-0378">Hydrolase</keyword>
<evidence type="ECO:0000256" key="2">
    <source>
        <dbReference type="ARBA" id="ARBA00009045"/>
    </source>
</evidence>
<dbReference type="SUPFAM" id="SSF144091">
    <property type="entry name" value="Rhomboid-like"/>
    <property type="match status" value="1"/>
</dbReference>
<dbReference type="FunFam" id="1.20.1540.10:FF:000003">
    <property type="entry name" value="Rhomboid protease GlpG"/>
    <property type="match status" value="1"/>
</dbReference>
<dbReference type="AlphaFoldDB" id="B2VJT5"/>
<dbReference type="GO" id="GO:0006508">
    <property type="term" value="P:proteolysis"/>
    <property type="evidence" value="ECO:0007669"/>
    <property type="project" value="UniProtKB-UniRule"/>
</dbReference>
<feature type="active site" evidence="11">
    <location>
        <position position="279"/>
    </location>
</feature>
<dbReference type="Gene3D" id="1.20.1540.10">
    <property type="entry name" value="Rhomboid-like"/>
    <property type="match status" value="1"/>
</dbReference>
<evidence type="ECO:0000256" key="8">
    <source>
        <dbReference type="ARBA" id="ARBA00022825"/>
    </source>
</evidence>
<dbReference type="PANTHER" id="PTHR43731">
    <property type="entry name" value="RHOMBOID PROTEASE"/>
    <property type="match status" value="1"/>
</dbReference>
<keyword evidence="4 11" id="KW-0997">Cell inner membrane</keyword>
<evidence type="ECO:0000256" key="9">
    <source>
        <dbReference type="ARBA" id="ARBA00022989"/>
    </source>
</evidence>
<dbReference type="Pfam" id="PF12122">
    <property type="entry name" value="Rhomboid_N"/>
    <property type="match status" value="1"/>
</dbReference>
<proteinExistence type="inferred from homology"/>
<feature type="domain" description="Peptidase S54 GlpG peptidase N-terminal" evidence="13">
    <location>
        <begin position="28"/>
        <end position="109"/>
    </location>
</feature>
<dbReference type="MEROPS" id="S54.016"/>
<dbReference type="HOGENOM" id="CLU_058989_0_0_6"/>
<dbReference type="NCBIfam" id="NF008155">
    <property type="entry name" value="PRK10907.1"/>
    <property type="match status" value="1"/>
</dbReference>
<evidence type="ECO:0000256" key="11">
    <source>
        <dbReference type="HAMAP-Rule" id="MF_01594"/>
    </source>
</evidence>
<feature type="transmembrane region" description="Helical" evidence="11">
    <location>
        <begin position="274"/>
        <end position="292"/>
    </location>
</feature>
<feature type="active site" description="Nucleophile" evidence="11">
    <location>
        <position position="226"/>
    </location>
</feature>
<dbReference type="InterPro" id="IPR050925">
    <property type="entry name" value="Rhomboid_protease_S54"/>
</dbReference>
<feature type="transmembrane region" description="Helical" evidence="11">
    <location>
        <begin position="160"/>
        <end position="185"/>
    </location>
</feature>
<evidence type="ECO:0000256" key="7">
    <source>
        <dbReference type="ARBA" id="ARBA00022801"/>
    </source>
</evidence>
<dbReference type="EC" id="3.4.21.105" evidence="11"/>
<dbReference type="Pfam" id="PF01694">
    <property type="entry name" value="Rhomboid"/>
    <property type="match status" value="1"/>
</dbReference>
<reference evidence="14 15" key="1">
    <citation type="journal article" date="2008" name="Environ. Microbiol.">
        <title>The genome of Erwinia tasmaniensis strain Et1/99, a non-pathogenic bacterium in the genus Erwinia.</title>
        <authorList>
            <person name="Kube M."/>
            <person name="Migdoll A.M."/>
            <person name="Mueller I."/>
            <person name="Kuhl H."/>
            <person name="Beck A."/>
            <person name="Reinhardt R."/>
            <person name="Geider K."/>
        </authorList>
    </citation>
    <scope>NUCLEOTIDE SEQUENCE [LARGE SCALE GENOMIC DNA]</scope>
    <source>
        <strain evidence="15">DSM 17950 / CFBP 7177 / CIP 109463 / NCPPB 4357 / Et1/99</strain>
    </source>
</reference>
<evidence type="ECO:0000256" key="4">
    <source>
        <dbReference type="ARBA" id="ARBA00022519"/>
    </source>
</evidence>
<dbReference type="InterPro" id="IPR022732">
    <property type="entry name" value="Peptidase_S54_GlpG_N"/>
</dbReference>
<comment type="subcellular location">
    <subcellularLocation>
        <location evidence="11">Cell inner membrane</location>
        <topology evidence="11">Multi-pass membrane protein</topology>
    </subcellularLocation>
    <subcellularLocation>
        <location evidence="1">Membrane</location>
        <topology evidence="1">Multi-pass membrane protein</topology>
    </subcellularLocation>
</comment>
<dbReference type="InterPro" id="IPR038236">
    <property type="entry name" value="GlpG_N_sf"/>
</dbReference>
<dbReference type="InterPro" id="IPR035952">
    <property type="entry name" value="Rhomboid-like_sf"/>
</dbReference>
<name>B2VJT5_ERWT9</name>
<dbReference type="KEGG" id="eta:ETA_32340"/>
<dbReference type="PANTHER" id="PTHR43731:SF14">
    <property type="entry name" value="PRESENILIN-ASSOCIATED RHOMBOID-LIKE PROTEIN, MITOCHONDRIAL"/>
    <property type="match status" value="1"/>
</dbReference>
<keyword evidence="9 11" id="KW-1133">Transmembrane helix</keyword>
<dbReference type="InterPro" id="IPR022764">
    <property type="entry name" value="Peptidase_S54_rhomboid_dom"/>
</dbReference>
<feature type="transmembrane region" description="Helical" evidence="11">
    <location>
        <begin position="249"/>
        <end position="268"/>
    </location>
</feature>
<keyword evidence="10 11" id="KW-0472">Membrane</keyword>
<dbReference type="Gene3D" id="3.30.70.2350">
    <property type="match status" value="1"/>
</dbReference>
<dbReference type="eggNOG" id="COG0705">
    <property type="taxonomic scope" value="Bacteria"/>
</dbReference>
<evidence type="ECO:0000259" key="12">
    <source>
        <dbReference type="Pfam" id="PF01694"/>
    </source>
</evidence>
<dbReference type="HAMAP" id="MF_01594">
    <property type="entry name" value="Rhomboid_GlpG"/>
    <property type="match status" value="1"/>
</dbReference>
<feature type="transmembrane region" description="Helical" evidence="11">
    <location>
        <begin position="197"/>
        <end position="213"/>
    </location>
</feature>
<evidence type="ECO:0000256" key="10">
    <source>
        <dbReference type="ARBA" id="ARBA00023136"/>
    </source>
</evidence>
<feature type="transmembrane region" description="Helical" evidence="11">
    <location>
        <begin position="122"/>
        <end position="140"/>
    </location>
</feature>
<keyword evidence="15" id="KW-1185">Reference proteome</keyword>
<comment type="similarity">
    <text evidence="2 11">Belongs to the peptidase S54 family.</text>
</comment>
<dbReference type="InterPro" id="IPR023662">
    <property type="entry name" value="Rhomboid_protease_GlpG"/>
</dbReference>
<dbReference type="EMBL" id="CU468135">
    <property type="protein sequence ID" value="CAO98280.1"/>
    <property type="molecule type" value="Genomic_DNA"/>
</dbReference>
<feature type="transmembrane region" description="Helical" evidence="11">
    <location>
        <begin position="219"/>
        <end position="237"/>
    </location>
</feature>